<reference evidence="1 2" key="1">
    <citation type="submission" date="2013-04" db="EMBL/GenBank/DDBJ databases">
        <title>Draft genome of the heavy metal tolerant bacterium Lysinibacillus sphaericus strain OT4b.31.</title>
        <authorList>
            <person name="Pena-Montenegro T.D."/>
            <person name="Dussan J."/>
        </authorList>
    </citation>
    <scope>NUCLEOTIDE SEQUENCE [LARGE SCALE GENOMIC DNA]</scope>
    <source>
        <strain evidence="1 2">OT4b.31</strain>
    </source>
</reference>
<dbReference type="EMBL" id="AQPX01000008">
    <property type="protein sequence ID" value="EON73844.1"/>
    <property type="molecule type" value="Genomic_DNA"/>
</dbReference>
<protein>
    <recommendedName>
        <fullName evidence="3">LXG domain-containing protein</fullName>
    </recommendedName>
</protein>
<evidence type="ECO:0000313" key="1">
    <source>
        <dbReference type="EMBL" id="EON73844.1"/>
    </source>
</evidence>
<gene>
    <name evidence="1" type="ORF">H131_04244</name>
</gene>
<organism evidence="1 2">
    <name type="scientific">Lysinibacillus sphaericus OT4b.31</name>
    <dbReference type="NCBI Taxonomy" id="1285586"/>
    <lineage>
        <taxon>Bacteria</taxon>
        <taxon>Bacillati</taxon>
        <taxon>Bacillota</taxon>
        <taxon>Bacilli</taxon>
        <taxon>Bacillales</taxon>
        <taxon>Bacillaceae</taxon>
        <taxon>Lysinibacillus</taxon>
    </lineage>
</organism>
<dbReference type="RefSeq" id="WP_010857813.1">
    <property type="nucleotide sequence ID" value="NZ_KB933398.1"/>
</dbReference>
<evidence type="ECO:0008006" key="3">
    <source>
        <dbReference type="Google" id="ProtNLM"/>
    </source>
</evidence>
<evidence type="ECO:0000313" key="2">
    <source>
        <dbReference type="Proteomes" id="UP000013911"/>
    </source>
</evidence>
<name>R7ZIH8_LYSSH</name>
<dbReference type="PATRIC" id="fig|1285586.5.peg.860"/>
<dbReference type="HOGENOM" id="CLU_2206814_0_0_9"/>
<dbReference type="AlphaFoldDB" id="R7ZIH8"/>
<comment type="caution">
    <text evidence="1">The sequence shown here is derived from an EMBL/GenBank/DDBJ whole genome shotgun (WGS) entry which is preliminary data.</text>
</comment>
<accession>R7ZIH8</accession>
<dbReference type="Proteomes" id="UP000013911">
    <property type="component" value="Unassembled WGS sequence"/>
</dbReference>
<proteinExistence type="predicted"/>
<sequence>MHVLQTLENLLDTVQGAAKQFRIAHDAYKKELETASNRAVYNEVYDIYERSYMDALKNFKKAQECVIQLNQSVSKMKGFTRVRSIKLAKKVKKIVDEQLSYKKIERI</sequence>